<dbReference type="AlphaFoldDB" id="A0A6N9HJK9"/>
<sequence length="314" mass="34966">MRLFSKAKKEKDAWMVFAPTTQGMALATMRRQGAATPVLLGCAEVALQSEGGQEALARAARARNAMRYRCSTLLSPSEYQMLTVEAPNVPQEELKTAVRWRMKDMLDFHVDDATFDIMSIPVERASGRTPSMFVVAARNSVVRQRQERFFDAGVALEVIDIPENAQRNVSALLEEDGRGLGMLSVGPQGGLLTVTYLGELYLARRIDVTTELLEDQDADRRHATLDRLMLEVQRSLDHFERQFSFISIARMVLAPGSNEALLSYLSSNMYMPVVQTNLADVIDLSAVPELLDPAQQAYYFFALGAALRQELVTP</sequence>
<dbReference type="Gene3D" id="3.30.420.40">
    <property type="match status" value="2"/>
</dbReference>
<name>A0A6N9HJK9_9BURK</name>
<dbReference type="Proteomes" id="UP000448575">
    <property type="component" value="Unassembled WGS sequence"/>
</dbReference>
<gene>
    <name evidence="1" type="ORF">GTP41_17140</name>
</gene>
<dbReference type="SUPFAM" id="SSF53067">
    <property type="entry name" value="Actin-like ATPase domain"/>
    <property type="match status" value="1"/>
</dbReference>
<organism evidence="1 2">
    <name type="scientific">Pseudoduganella guangdongensis</name>
    <dbReference type="NCBI Taxonomy" id="2692179"/>
    <lineage>
        <taxon>Bacteria</taxon>
        <taxon>Pseudomonadati</taxon>
        <taxon>Pseudomonadota</taxon>
        <taxon>Betaproteobacteria</taxon>
        <taxon>Burkholderiales</taxon>
        <taxon>Oxalobacteraceae</taxon>
        <taxon>Telluria group</taxon>
        <taxon>Pseudoduganella</taxon>
    </lineage>
</organism>
<reference evidence="1 2" key="1">
    <citation type="submission" date="2019-12" db="EMBL/GenBank/DDBJ databases">
        <title>Novel species isolated from a subtropical stream in China.</title>
        <authorList>
            <person name="Lu H."/>
        </authorList>
    </citation>
    <scope>NUCLEOTIDE SEQUENCE [LARGE SCALE GENOMIC DNA]</scope>
    <source>
        <strain evidence="1 2">DS3</strain>
    </source>
</reference>
<comment type="caution">
    <text evidence="1">The sequence shown here is derived from an EMBL/GenBank/DDBJ whole genome shotgun (WGS) entry which is preliminary data.</text>
</comment>
<keyword evidence="2" id="KW-1185">Reference proteome</keyword>
<evidence type="ECO:0000313" key="2">
    <source>
        <dbReference type="Proteomes" id="UP000448575"/>
    </source>
</evidence>
<dbReference type="InterPro" id="IPR043129">
    <property type="entry name" value="ATPase_NBD"/>
</dbReference>
<protein>
    <submittedName>
        <fullName evidence="1">Agglutinin biogenesis protein MshI</fullName>
    </submittedName>
</protein>
<evidence type="ECO:0000313" key="1">
    <source>
        <dbReference type="EMBL" id="MYN03821.1"/>
    </source>
</evidence>
<accession>A0A6N9HJK9</accession>
<proteinExistence type="predicted"/>
<dbReference type="Gene3D" id="3.30.1490.300">
    <property type="match status" value="1"/>
</dbReference>
<dbReference type="EMBL" id="WWCJ01000011">
    <property type="protein sequence ID" value="MYN03821.1"/>
    <property type="molecule type" value="Genomic_DNA"/>
</dbReference>